<dbReference type="STRING" id="1432141.A0A015NI40"/>
<organism evidence="2 3">
    <name type="scientific">Rhizophagus irregularis (strain DAOM 197198w)</name>
    <name type="common">Glomus intraradices</name>
    <dbReference type="NCBI Taxonomy" id="1432141"/>
    <lineage>
        <taxon>Eukaryota</taxon>
        <taxon>Fungi</taxon>
        <taxon>Fungi incertae sedis</taxon>
        <taxon>Mucoromycota</taxon>
        <taxon>Glomeromycotina</taxon>
        <taxon>Glomeromycetes</taxon>
        <taxon>Glomerales</taxon>
        <taxon>Glomeraceae</taxon>
        <taxon>Rhizophagus</taxon>
    </lineage>
</organism>
<evidence type="ECO:0000313" key="2">
    <source>
        <dbReference type="EMBL" id="EXX79083.1"/>
    </source>
</evidence>
<keyword evidence="1" id="KW-0175">Coiled coil</keyword>
<evidence type="ECO:0000313" key="3">
    <source>
        <dbReference type="Proteomes" id="UP000022910"/>
    </source>
</evidence>
<reference evidence="2 3" key="1">
    <citation type="submission" date="2014-02" db="EMBL/GenBank/DDBJ databases">
        <title>Single nucleus genome sequencing reveals high similarity among nuclei of an endomycorrhizal fungus.</title>
        <authorList>
            <person name="Lin K."/>
            <person name="Geurts R."/>
            <person name="Zhang Z."/>
            <person name="Limpens E."/>
            <person name="Saunders D.G."/>
            <person name="Mu D."/>
            <person name="Pang E."/>
            <person name="Cao H."/>
            <person name="Cha H."/>
            <person name="Lin T."/>
            <person name="Zhou Q."/>
            <person name="Shang Y."/>
            <person name="Li Y."/>
            <person name="Ivanov S."/>
            <person name="Sharma T."/>
            <person name="Velzen R.V."/>
            <person name="Ruijter N.D."/>
            <person name="Aanen D.K."/>
            <person name="Win J."/>
            <person name="Kamoun S."/>
            <person name="Bisseling T."/>
            <person name="Huang S."/>
        </authorList>
    </citation>
    <scope>NUCLEOTIDE SEQUENCE [LARGE SCALE GENOMIC DNA]</scope>
    <source>
        <strain evidence="3">DAOM197198w</strain>
    </source>
</reference>
<accession>A0A015NI40</accession>
<dbReference type="EMBL" id="JEMT01005868">
    <property type="protein sequence ID" value="EXX79083.1"/>
    <property type="molecule type" value="Genomic_DNA"/>
</dbReference>
<dbReference type="Proteomes" id="UP000022910">
    <property type="component" value="Unassembled WGS sequence"/>
</dbReference>
<dbReference type="AlphaFoldDB" id="A0A015NI40"/>
<keyword evidence="3" id="KW-1185">Reference proteome</keyword>
<gene>
    <name evidence="2" type="ORF">RirG_009030</name>
</gene>
<dbReference type="OrthoDB" id="4822at2759"/>
<dbReference type="HOGENOM" id="CLU_2307559_0_0_1"/>
<evidence type="ECO:0000256" key="1">
    <source>
        <dbReference type="SAM" id="Coils"/>
    </source>
</evidence>
<feature type="coiled-coil region" evidence="1">
    <location>
        <begin position="6"/>
        <end position="60"/>
    </location>
</feature>
<name>A0A015NI40_RHIIW</name>
<sequence length="100" mass="11399">MSGSLTTDLESSIKENEESLKEIEELLLFSPQDSELKNLSRELKDLIKLQQEQLLQVKKNELLAHFGLFEEQNKTTESTDVAAQRKSLANIEDTEIIQHG</sequence>
<protein>
    <submittedName>
        <fullName evidence="2">Uncharacterized protein</fullName>
    </submittedName>
</protein>
<comment type="caution">
    <text evidence="2">The sequence shown here is derived from an EMBL/GenBank/DDBJ whole genome shotgun (WGS) entry which is preliminary data.</text>
</comment>
<proteinExistence type="predicted"/>